<reference evidence="2" key="1">
    <citation type="submission" date="2020-11" db="EMBL/GenBank/DDBJ databases">
        <title>Azospira restricta DSM 18626 genome sequence.</title>
        <authorList>
            <person name="Moe W.M."/>
        </authorList>
    </citation>
    <scope>NUCLEOTIDE SEQUENCE</scope>
    <source>
        <strain evidence="2">DSM 18626</strain>
    </source>
</reference>
<dbReference type="Pfam" id="PF17963">
    <property type="entry name" value="Big_9"/>
    <property type="match status" value="1"/>
</dbReference>
<evidence type="ECO:0000256" key="1">
    <source>
        <dbReference type="SAM" id="MobiDB-lite"/>
    </source>
</evidence>
<dbReference type="EMBL" id="CP064781">
    <property type="protein sequence ID" value="QRJ62541.1"/>
    <property type="molecule type" value="Genomic_DNA"/>
</dbReference>
<dbReference type="Proteomes" id="UP000663444">
    <property type="component" value="Chromosome"/>
</dbReference>
<organism evidence="2 3">
    <name type="scientific">Azospira restricta</name>
    <dbReference type="NCBI Taxonomy" id="404405"/>
    <lineage>
        <taxon>Bacteria</taxon>
        <taxon>Pseudomonadati</taxon>
        <taxon>Pseudomonadota</taxon>
        <taxon>Betaproteobacteria</taxon>
        <taxon>Rhodocyclales</taxon>
        <taxon>Rhodocyclaceae</taxon>
        <taxon>Azospira</taxon>
    </lineage>
</organism>
<dbReference type="Gene3D" id="2.60.40.3440">
    <property type="match status" value="1"/>
</dbReference>
<dbReference type="AlphaFoldDB" id="A0A974PWH4"/>
<evidence type="ECO:0000313" key="3">
    <source>
        <dbReference type="Proteomes" id="UP000663444"/>
    </source>
</evidence>
<feature type="region of interest" description="Disordered" evidence="1">
    <location>
        <begin position="166"/>
        <end position="195"/>
    </location>
</feature>
<sequence length="259" mass="27759">MRFDSKTVASGNDTDTEGDALQLRIVAGPAHGAVSVNADGTVTYLPMANWSGLDSFTYVVNDGQLDSNVATVWLAVTPVADAPTLVITDQAGQGREVFRTGWETVANKNSTSTTVQTRELEGRLSTRCALPCMWHGRLDAGRHSGMHGADLDRLERYARKCADGCADQDRRAGDQGDRRLQGRTEPGGADRIGGQPVTACRLRSFDRGPGAGLPVADGIAPWRGNPGRTLVDGLNGFFRDGWRSVLGRRMGAASSTWKQ</sequence>
<dbReference type="KEGG" id="ares:IWH25_12215"/>
<keyword evidence="3" id="KW-1185">Reference proteome</keyword>
<protein>
    <submittedName>
        <fullName evidence="2">Cadherin-like domain-containing protein</fullName>
    </submittedName>
</protein>
<gene>
    <name evidence="2" type="ORF">IWH25_12215</name>
</gene>
<evidence type="ECO:0000313" key="2">
    <source>
        <dbReference type="EMBL" id="QRJ62541.1"/>
    </source>
</evidence>
<name>A0A974PWH4_9RHOO</name>
<accession>A0A974PWH4</accession>
<proteinExistence type="predicted"/>
<feature type="compositionally biased region" description="Basic and acidic residues" evidence="1">
    <location>
        <begin position="166"/>
        <end position="182"/>
    </location>
</feature>